<dbReference type="AlphaFoldDB" id="A0A402BDI2"/>
<dbReference type="Proteomes" id="UP000287171">
    <property type="component" value="Unassembled WGS sequence"/>
</dbReference>
<dbReference type="OrthoDB" id="9794917at2"/>
<proteinExistence type="predicted"/>
<evidence type="ECO:0000259" key="1">
    <source>
        <dbReference type="PROSITE" id="PS51819"/>
    </source>
</evidence>
<dbReference type="PANTHER" id="PTHR36437:SF2">
    <property type="entry name" value="GLYOXALASE_BLEOMYCIN RESISTANCE PROTEIN_DIOXYGENASE"/>
    <property type="match status" value="1"/>
</dbReference>
<dbReference type="EMBL" id="BIFT01000002">
    <property type="protein sequence ID" value="GCE29414.1"/>
    <property type="molecule type" value="Genomic_DNA"/>
</dbReference>
<dbReference type="Pfam" id="PF00903">
    <property type="entry name" value="Glyoxalase"/>
    <property type="match status" value="1"/>
</dbReference>
<dbReference type="CDD" id="cd07263">
    <property type="entry name" value="VOC_like"/>
    <property type="match status" value="1"/>
</dbReference>
<reference evidence="3" key="1">
    <citation type="submission" date="2018-12" db="EMBL/GenBank/DDBJ databases">
        <title>Tengunoibacter tsumagoiensis gen. nov., sp. nov., Dictyobacter kobayashii sp. nov., D. alpinus sp. nov., and D. joshuensis sp. nov. and description of Dictyobacteraceae fam. nov. within the order Ktedonobacterales isolated from Tengu-no-mugimeshi.</title>
        <authorList>
            <person name="Wang C.M."/>
            <person name="Zheng Y."/>
            <person name="Sakai Y."/>
            <person name="Toyoda A."/>
            <person name="Minakuchi Y."/>
            <person name="Abe K."/>
            <person name="Yokota A."/>
            <person name="Yabe S."/>
        </authorList>
    </citation>
    <scope>NUCLEOTIDE SEQUENCE [LARGE SCALE GENOMIC DNA]</scope>
    <source>
        <strain evidence="3">Uno16</strain>
    </source>
</reference>
<dbReference type="SUPFAM" id="SSF54593">
    <property type="entry name" value="Glyoxalase/Bleomycin resistance protein/Dihydroxybiphenyl dioxygenase"/>
    <property type="match status" value="1"/>
</dbReference>
<evidence type="ECO:0000313" key="3">
    <source>
        <dbReference type="Proteomes" id="UP000287171"/>
    </source>
</evidence>
<gene>
    <name evidence="2" type="ORF">KDA_48980</name>
</gene>
<organism evidence="2 3">
    <name type="scientific">Dictyobacter alpinus</name>
    <dbReference type="NCBI Taxonomy" id="2014873"/>
    <lineage>
        <taxon>Bacteria</taxon>
        <taxon>Bacillati</taxon>
        <taxon>Chloroflexota</taxon>
        <taxon>Ktedonobacteria</taxon>
        <taxon>Ktedonobacterales</taxon>
        <taxon>Dictyobacteraceae</taxon>
        <taxon>Dictyobacter</taxon>
    </lineage>
</organism>
<sequence length="133" mass="14708">MRIYITSIPIADYDKALTFYTDILGFQKKRDIELGPGARFITVVSPEEPDGAELLLEPNASYPGIKALREALTEDGIPITSFAVDDVQTEYERLQKLGVTFTQQPLSQDGPTTAVFDDTNGNLIQIVELKKGE</sequence>
<dbReference type="Gene3D" id="3.10.180.10">
    <property type="entry name" value="2,3-Dihydroxybiphenyl 1,2-Dioxygenase, domain 1"/>
    <property type="match status" value="1"/>
</dbReference>
<dbReference type="PANTHER" id="PTHR36437">
    <property type="entry name" value="GLYOXALASE/BLEOMYCIN RESISTANCE PROTEIN/DIOXYGENASE"/>
    <property type="match status" value="1"/>
</dbReference>
<protein>
    <recommendedName>
        <fullName evidence="1">VOC domain-containing protein</fullName>
    </recommendedName>
</protein>
<feature type="domain" description="VOC" evidence="1">
    <location>
        <begin position="1"/>
        <end position="129"/>
    </location>
</feature>
<evidence type="ECO:0000313" key="2">
    <source>
        <dbReference type="EMBL" id="GCE29414.1"/>
    </source>
</evidence>
<dbReference type="InterPro" id="IPR004360">
    <property type="entry name" value="Glyas_Fos-R_dOase_dom"/>
</dbReference>
<accession>A0A402BDI2</accession>
<name>A0A402BDI2_9CHLR</name>
<dbReference type="InterPro" id="IPR037523">
    <property type="entry name" value="VOC_core"/>
</dbReference>
<dbReference type="InterPro" id="IPR029068">
    <property type="entry name" value="Glyas_Bleomycin-R_OHBP_Dase"/>
</dbReference>
<comment type="caution">
    <text evidence="2">The sequence shown here is derived from an EMBL/GenBank/DDBJ whole genome shotgun (WGS) entry which is preliminary data.</text>
</comment>
<dbReference type="RefSeq" id="WP_126629683.1">
    <property type="nucleotide sequence ID" value="NZ_BIFT01000002.1"/>
</dbReference>
<dbReference type="PROSITE" id="PS51819">
    <property type="entry name" value="VOC"/>
    <property type="match status" value="1"/>
</dbReference>
<keyword evidence="3" id="KW-1185">Reference proteome</keyword>